<evidence type="ECO:0000313" key="1">
    <source>
        <dbReference type="EMBL" id="ABB08586.1"/>
    </source>
</evidence>
<gene>
    <name evidence="1" type="ordered locus">Bcep18194_A4992</name>
</gene>
<dbReference type="SUPFAM" id="SSF56059">
    <property type="entry name" value="Glutathione synthetase ATP-binding domain-like"/>
    <property type="match status" value="1"/>
</dbReference>
<organism evidence="1 2">
    <name type="scientific">Burkholderia lata (strain ATCC 17760 / DSM 23089 / LMG 22485 / NCIMB 9086 / R18194 / 383)</name>
    <dbReference type="NCBI Taxonomy" id="482957"/>
    <lineage>
        <taxon>Bacteria</taxon>
        <taxon>Pseudomonadati</taxon>
        <taxon>Pseudomonadota</taxon>
        <taxon>Betaproteobacteria</taxon>
        <taxon>Burkholderiales</taxon>
        <taxon>Burkholderiaceae</taxon>
        <taxon>Burkholderia</taxon>
        <taxon>Burkholderia cepacia complex</taxon>
    </lineage>
</organism>
<evidence type="ECO:0000313" key="2">
    <source>
        <dbReference type="Proteomes" id="UP000002705"/>
    </source>
</evidence>
<protein>
    <recommendedName>
        <fullName evidence="3">Glutathionylspermidine synthase pre-ATP-grasp-like domain-containing protein</fullName>
    </recommendedName>
</protein>
<name>Q39G30_BURL3</name>
<dbReference type="GeneID" id="45099798"/>
<reference evidence="1" key="1">
    <citation type="submission" date="2009-01" db="EMBL/GenBank/DDBJ databases">
        <title>Complete sequence of chromosome 1 of Burkholderia sp. 383.</title>
        <authorList>
            <consortium name="US DOE Joint Genome Institute"/>
            <person name="Copeland A."/>
            <person name="Lucas S."/>
            <person name="Lapidus A."/>
            <person name="Barry K."/>
            <person name="Detter J.C."/>
            <person name="Glavina T."/>
            <person name="Hammon N."/>
            <person name="Israni S."/>
            <person name="Pitluck S."/>
            <person name="Chain P."/>
            <person name="Malfatti S."/>
            <person name="Shin M."/>
            <person name="Vergez L."/>
            <person name="Schmutz J."/>
            <person name="Larimer F."/>
            <person name="Land M."/>
            <person name="Kyrpides N."/>
            <person name="Lykidis A."/>
            <person name="Richardson P."/>
        </authorList>
    </citation>
    <scope>NUCLEOTIDE SEQUENCE</scope>
    <source>
        <strain evidence="1">383</strain>
    </source>
</reference>
<keyword evidence="2" id="KW-1185">Reference proteome</keyword>
<sequence>MSSASPLIELKANEAQCLHTDLGWHDALLAAYAEFGFCYEYGDIPIAPVLMEAAFLKQASHDLRVLMQLARAVSLAHLDDRAPIRAHDRSIVERYRDAERQPLMGRPDCILAGGKLRVLEFNMDSGMGGIQEVGVLTDGYLDSGLGSLLAYELQNPFESQLGFIQNQLTKASRQSVCITPLADFSRFYLDQSDHLAARISARLGVPARTVFPEALRQGEWLTDGQTEYGIFYRDACFLHEPILLAGMAQALNAARSTRTITLGDPLDIGVDDKGALALVSEFLDQQSQDDPELGRLKALVPWTRLMDRKVTTVDGEIVDLEKFVRAQKGTLVLKRCASHVGKQVFIGSRTDDAIWDDIISRTKMKRDDGEDWVVQRFVVADKFPLWFRDHDGSLGLRHCSGTAGPFVFGDQPDGWLVRIQGAQADDDAVFALPTDGNIGLTTVAAVDTLKGVST</sequence>
<dbReference type="EMBL" id="CP000151">
    <property type="protein sequence ID" value="ABB08586.1"/>
    <property type="molecule type" value="Genomic_DNA"/>
</dbReference>
<accession>Q39G30</accession>
<evidence type="ECO:0008006" key="3">
    <source>
        <dbReference type="Google" id="ProtNLM"/>
    </source>
</evidence>
<dbReference type="PATRIC" id="fig|482957.22.peg.1925"/>
<dbReference type="KEGG" id="bur:Bcep18194_A4992"/>
<dbReference type="HOGENOM" id="CLU_602280_0_0_4"/>
<dbReference type="Proteomes" id="UP000002705">
    <property type="component" value="Chromosome 1"/>
</dbReference>
<dbReference type="RefSeq" id="WP_011352144.1">
    <property type="nucleotide sequence ID" value="NC_007510.1"/>
</dbReference>
<dbReference type="AlphaFoldDB" id="Q39G30"/>
<proteinExistence type="predicted"/>